<evidence type="ECO:0000256" key="1">
    <source>
        <dbReference type="ARBA" id="ARBA00001712"/>
    </source>
</evidence>
<sequence>MKVEKVRSSHARSTLHARYSLTTDNALRIDMMASATRKTPVNLTSHPYFNLAGHETGIRGLFEHEVRINSSSYLVSSPELVPTGDTRRAEGVLDLRIPQVLLPARPRFFPPSLSAPRTQSSFATYL</sequence>
<organism evidence="6 7">
    <name type="scientific">Dryococelus australis</name>
    <dbReference type="NCBI Taxonomy" id="614101"/>
    <lineage>
        <taxon>Eukaryota</taxon>
        <taxon>Metazoa</taxon>
        <taxon>Ecdysozoa</taxon>
        <taxon>Arthropoda</taxon>
        <taxon>Hexapoda</taxon>
        <taxon>Insecta</taxon>
        <taxon>Pterygota</taxon>
        <taxon>Neoptera</taxon>
        <taxon>Polyneoptera</taxon>
        <taxon>Phasmatodea</taxon>
        <taxon>Verophasmatodea</taxon>
        <taxon>Anareolatae</taxon>
        <taxon>Phasmatidae</taxon>
        <taxon>Eurycanthinae</taxon>
        <taxon>Dryococelus</taxon>
    </lineage>
</organism>
<comment type="pathway">
    <text evidence="2">Carbohydrate metabolism; galactose metabolism.</text>
</comment>
<dbReference type="Gene3D" id="2.70.98.10">
    <property type="match status" value="1"/>
</dbReference>
<comment type="catalytic activity">
    <reaction evidence="1">
        <text>alpha-D-galactose = beta-D-galactose</text>
        <dbReference type="Rhea" id="RHEA:28675"/>
        <dbReference type="ChEBI" id="CHEBI:27667"/>
        <dbReference type="ChEBI" id="CHEBI:28061"/>
        <dbReference type="EC" id="5.1.3.3"/>
    </reaction>
    <physiologicalReaction direction="right-to-left" evidence="1">
        <dbReference type="Rhea" id="RHEA:28677"/>
    </physiologicalReaction>
</comment>
<evidence type="ECO:0000256" key="2">
    <source>
        <dbReference type="ARBA" id="ARBA00004947"/>
    </source>
</evidence>
<comment type="caution">
    <text evidence="6">The sequence shown here is derived from an EMBL/GenBank/DDBJ whole genome shotgun (WGS) entry which is preliminary data.</text>
</comment>
<evidence type="ECO:0000313" key="7">
    <source>
        <dbReference type="Proteomes" id="UP001159363"/>
    </source>
</evidence>
<gene>
    <name evidence="6" type="ORF">PR048_008086</name>
</gene>
<reference evidence="6 7" key="1">
    <citation type="submission" date="2023-02" db="EMBL/GenBank/DDBJ databases">
        <title>LHISI_Scaffold_Assembly.</title>
        <authorList>
            <person name="Stuart O.P."/>
            <person name="Cleave R."/>
            <person name="Magrath M.J.L."/>
            <person name="Mikheyev A.S."/>
        </authorList>
    </citation>
    <scope>NUCLEOTIDE SEQUENCE [LARGE SCALE GENOMIC DNA]</scope>
    <source>
        <strain evidence="6">Daus_M_001</strain>
        <tissue evidence="6">Leg muscle</tissue>
    </source>
</reference>
<proteinExistence type="predicted"/>
<comment type="function">
    <text evidence="5">Mutarotase that catalyzes the interconversion of beta-D-galactose and alpha-D-galactose during galactose metabolism. Beta-D-galactose is metabolized in the liver into glucose 1-phosphate, the primary metabolic fuel, by the action of four enzymes that constitute the Leloir pathway: GALM, GALK1 (galactokinase), GALT (galactose-1-phosphate uridylyltransferase) and GALE (UDP-galactose-4'-epimerase). Involved in the maintenance of the equilibrium between the beta- and alpha-anomers of galactose, therefore ensuring a sufficient supply of the alpha-anomer for GALK1. Also active on D-glucose although shows a preference for galactose over glucose.</text>
</comment>
<evidence type="ECO:0000256" key="5">
    <source>
        <dbReference type="ARBA" id="ARBA00045743"/>
    </source>
</evidence>
<dbReference type="PANTHER" id="PTHR10091:SF0">
    <property type="entry name" value="GALACTOSE MUTAROTASE"/>
    <property type="match status" value="1"/>
</dbReference>
<name>A0ABQ9HWX5_9NEOP</name>
<dbReference type="PANTHER" id="PTHR10091">
    <property type="entry name" value="ALDOSE-1-EPIMERASE"/>
    <property type="match status" value="1"/>
</dbReference>
<dbReference type="EMBL" id="JARBHB010000003">
    <property type="protein sequence ID" value="KAJ8888594.1"/>
    <property type="molecule type" value="Genomic_DNA"/>
</dbReference>
<protein>
    <recommendedName>
        <fullName evidence="3">Galactose mutarotase</fullName>
    </recommendedName>
    <alternativeName>
        <fullName evidence="4">Aldose 1-epimerase</fullName>
    </alternativeName>
</protein>
<dbReference type="Pfam" id="PF01263">
    <property type="entry name" value="Aldose_epim"/>
    <property type="match status" value="1"/>
</dbReference>
<dbReference type="InterPro" id="IPR011013">
    <property type="entry name" value="Gal_mutarotase_sf_dom"/>
</dbReference>
<dbReference type="SUPFAM" id="SSF74650">
    <property type="entry name" value="Galactose mutarotase-like"/>
    <property type="match status" value="1"/>
</dbReference>
<keyword evidence="7" id="KW-1185">Reference proteome</keyword>
<accession>A0ABQ9HWX5</accession>
<evidence type="ECO:0000313" key="6">
    <source>
        <dbReference type="EMBL" id="KAJ8888594.1"/>
    </source>
</evidence>
<dbReference type="Proteomes" id="UP001159363">
    <property type="component" value="Chromosome 3"/>
</dbReference>
<evidence type="ECO:0000256" key="3">
    <source>
        <dbReference type="ARBA" id="ARBA00021023"/>
    </source>
</evidence>
<dbReference type="InterPro" id="IPR008183">
    <property type="entry name" value="Aldose_1/G6P_1-epimerase"/>
</dbReference>
<dbReference type="InterPro" id="IPR014718">
    <property type="entry name" value="GH-type_carb-bd"/>
</dbReference>
<evidence type="ECO:0000256" key="4">
    <source>
        <dbReference type="ARBA" id="ARBA00032729"/>
    </source>
</evidence>